<feature type="compositionally biased region" description="Polar residues" evidence="1">
    <location>
        <begin position="1"/>
        <end position="13"/>
    </location>
</feature>
<dbReference type="VEuPathDB" id="VectorBase:BGLB030213"/>
<evidence type="ECO:0000256" key="1">
    <source>
        <dbReference type="SAM" id="MobiDB-lite"/>
    </source>
</evidence>
<dbReference type="SUPFAM" id="SSF50494">
    <property type="entry name" value="Trypsin-like serine proteases"/>
    <property type="match status" value="1"/>
</dbReference>
<accession>A0A2C9LEZ0</accession>
<dbReference type="EnsemblMetazoa" id="BGLB030213-RC">
    <property type="protein sequence ID" value="BGLB030213-PC"/>
    <property type="gene ID" value="BGLB030213"/>
</dbReference>
<evidence type="ECO:0000313" key="3">
    <source>
        <dbReference type="Proteomes" id="UP000076420"/>
    </source>
</evidence>
<gene>
    <name evidence="2" type="primary">106050959</name>
</gene>
<feature type="region of interest" description="Disordered" evidence="1">
    <location>
        <begin position="1"/>
        <end position="35"/>
    </location>
</feature>
<reference evidence="2" key="1">
    <citation type="submission" date="2020-05" db="UniProtKB">
        <authorList>
            <consortium name="EnsemblMetazoa"/>
        </authorList>
    </citation>
    <scope>IDENTIFICATION</scope>
    <source>
        <strain evidence="2">BB02</strain>
    </source>
</reference>
<protein>
    <submittedName>
        <fullName evidence="2">Uncharacterized protein</fullName>
    </submittedName>
</protein>
<organism evidence="2 3">
    <name type="scientific">Biomphalaria glabrata</name>
    <name type="common">Bloodfluke planorb</name>
    <name type="synonym">Freshwater snail</name>
    <dbReference type="NCBI Taxonomy" id="6526"/>
    <lineage>
        <taxon>Eukaryota</taxon>
        <taxon>Metazoa</taxon>
        <taxon>Spiralia</taxon>
        <taxon>Lophotrochozoa</taxon>
        <taxon>Mollusca</taxon>
        <taxon>Gastropoda</taxon>
        <taxon>Heterobranchia</taxon>
        <taxon>Euthyneura</taxon>
        <taxon>Panpulmonata</taxon>
        <taxon>Hygrophila</taxon>
        <taxon>Lymnaeoidea</taxon>
        <taxon>Planorbidae</taxon>
        <taxon>Biomphalaria</taxon>
    </lineage>
</organism>
<dbReference type="Proteomes" id="UP000076420">
    <property type="component" value="Unassembled WGS sequence"/>
</dbReference>
<dbReference type="AlphaFoldDB" id="A0A2C9LEZ0"/>
<dbReference type="InterPro" id="IPR009003">
    <property type="entry name" value="Peptidase_S1_PA"/>
</dbReference>
<proteinExistence type="predicted"/>
<name>A0A2C9LEZ0_BIOGL</name>
<evidence type="ECO:0000313" key="2">
    <source>
        <dbReference type="EnsemblMetazoa" id="BGLB030213-PC"/>
    </source>
</evidence>
<dbReference type="VEuPathDB" id="VectorBase:BGLAX_036651"/>
<sequence>MESTIGTSGSQDTGHTELQESEGAEADLHKHRSNCTKNPGHVDFIPVAAFNLQHLPDGHRDQDLLDVIKAEADLTVRVDVKLTSPQRQEFWPDSKAPYPYFDLRGSTCTRMGSGRIREIVSYNNGRSQYGDMHELNVTSCTCRRCQGSSTPKIVWWEIVIWTARHVVYDEAEADHTSFRLFYDEDNCPEVILDKVTLGQVFQKEDWSLLRCVTCDDILAAKLCSMIERCNELRDKVYTKYRRTRDEDKLAFIVSHPHGCPKQITIGRWMAKIREDDSHSFITKFTYNVSTCPGSSGAQVNILGYSWKWVDHVHSGALSGLNYSATGLVK</sequence>